<dbReference type="InterPro" id="IPR011749">
    <property type="entry name" value="CHP02243"/>
</dbReference>
<comment type="caution">
    <text evidence="1">The sequence shown here is derived from an EMBL/GenBank/DDBJ whole genome shotgun (WGS) entry which is preliminary data.</text>
</comment>
<proteinExistence type="predicted"/>
<protein>
    <submittedName>
        <fullName evidence="1">Baseplate assembly protein</fullName>
    </submittedName>
</protein>
<dbReference type="AlphaFoldDB" id="A0A927BYD5"/>
<dbReference type="EMBL" id="JACXIZ010000047">
    <property type="protein sequence ID" value="MBD2847885.1"/>
    <property type="molecule type" value="Genomic_DNA"/>
</dbReference>
<evidence type="ECO:0000313" key="1">
    <source>
        <dbReference type="EMBL" id="MBD2847885.1"/>
    </source>
</evidence>
<accession>A0A927BYD5</accession>
<name>A0A927BYD5_9BACL</name>
<dbReference type="NCBIfam" id="TIGR02243">
    <property type="entry name" value="putative baseplate assembly protein"/>
    <property type="match status" value="1"/>
</dbReference>
<keyword evidence="2" id="KW-1185">Reference proteome</keyword>
<dbReference type="Proteomes" id="UP000621560">
    <property type="component" value="Unassembled WGS sequence"/>
</dbReference>
<dbReference type="RefSeq" id="WP_190920990.1">
    <property type="nucleotide sequence ID" value="NZ_JACXIZ010000047.1"/>
</dbReference>
<evidence type="ECO:0000313" key="2">
    <source>
        <dbReference type="Proteomes" id="UP000621560"/>
    </source>
</evidence>
<gene>
    <name evidence="1" type="ORF">IDH44_22040</name>
</gene>
<organism evidence="1 2">
    <name type="scientific">Paenibacillus sabuli</name>
    <dbReference type="NCBI Taxonomy" id="2772509"/>
    <lineage>
        <taxon>Bacteria</taxon>
        <taxon>Bacillati</taxon>
        <taxon>Bacillota</taxon>
        <taxon>Bacilli</taxon>
        <taxon>Bacillales</taxon>
        <taxon>Paenibacillaceae</taxon>
        <taxon>Paenibacillus</taxon>
    </lineage>
</organism>
<sequence>MTTKPMQGPALQPPLIDNRNLAALIEQMKEMAPFYTPEWRFSPEDPDPGTALFFLAADMLQENIKRLNRAPLKNFIAFLNMIEVQLQETRPALGYVTFRLNEGVYEPVWIPAGTQVTAQDEDGGEELIYETTQPLLVTPSLLTDLYNVNPKLDRIIRLTGDYPALQVLEPQARLPLFDVTGPNLQEHVLYIRHDELLHATHPSEVRLVWSNTLQRYKQSDLLRALADTELLEWAYPSGGEWVAFDRVVSDKGAVRLVKTRIAALDELEVFGVPGRWIRCRLRAPDGAAPPLLERTLEADKLELATDFYRVDGVAGIAPALMFHNDIELDAAGYHPFGEHFAPYSTFYMGSEEVLGKRGSELELSFMMVAHLNPLRTAPDPEINWRMVMRRHELAKKDPPRVGILKVQWEYWNGDGWMRIPGSQPYEELFSNPPLREAAPQTVKLVVPHDLQPTYVNAQLGHWLRVRVLTMDQIYAPEMIYASPWLTELRLTYRYPEDRLYAAQTLTTHNNMAYRDRTLEARQGGTLFRLFEGLEARSPAVYAGFDAPLRKGPIRLHVSLYPAPPAGTDAPVVEWEYWGRDANGQRWLPLKTVDATAGMTESGTLQFIGPPDMVAGLHFGRERYWLRGVNRDDRYADSTAPYPVARRLELNAVEVRQQRSVRGETPERVAGAYALSAAPVIDAEVWIDETGHLSEHEVLQRREALPEETELIHDSEGLVQRVWVRWQRADSFLGSTPSDRHYMLDGASGLIRFGDGVRGRELPHEGPDIIRVHYRVTAGSKGNVAAGQIDGLQHSIAFIAGVSNSEAAVGGCDTEPLDSALLRGPQRLKHRDRAVTAEDFEWLAREAYADLAKVKCLPNLNGLMRRELGTMTMVVLPRGGVGDNLLFPVVKRQVERHLVERMVGGADLPAAVQVIEPAYLEVSVSAVVAVRTMEEALPTELEILEHLERFLDPEHGHMDGRGWEIGESVHATVFHSLLKSIHAVQFVEKLYLSIAKVEHGTAEEIDPQRQRLYPHGLIVNGKHTIHVNASGAR</sequence>
<reference evidence="1" key="1">
    <citation type="submission" date="2020-09" db="EMBL/GenBank/DDBJ databases">
        <title>A novel bacterium of genus Paenibacillus, isolated from South China Sea.</title>
        <authorList>
            <person name="Huang H."/>
            <person name="Mo K."/>
            <person name="Hu Y."/>
        </authorList>
    </citation>
    <scope>NUCLEOTIDE SEQUENCE</scope>
    <source>
        <strain evidence="1">IB182496</strain>
    </source>
</reference>